<comment type="similarity">
    <text evidence="2">Belongs to the UPF0718 family.</text>
</comment>
<evidence type="ECO:0000256" key="3">
    <source>
        <dbReference type="ARBA" id="ARBA00022475"/>
    </source>
</evidence>
<feature type="transmembrane region" description="Helical" evidence="7">
    <location>
        <begin position="46"/>
        <end position="68"/>
    </location>
</feature>
<name>A0A6N2SXS3_9FIRM</name>
<keyword evidence="3" id="KW-1003">Cell membrane</keyword>
<feature type="transmembrane region" description="Helical" evidence="7">
    <location>
        <begin position="310"/>
        <end position="336"/>
    </location>
</feature>
<dbReference type="PANTHER" id="PTHR42775">
    <property type="entry name" value="PERMEASE RV2963-RELATED"/>
    <property type="match status" value="1"/>
</dbReference>
<keyword evidence="6 7" id="KW-0472">Membrane</keyword>
<dbReference type="AlphaFoldDB" id="A0A6N2SXS3"/>
<dbReference type="GO" id="GO:0005886">
    <property type="term" value="C:plasma membrane"/>
    <property type="evidence" value="ECO:0007669"/>
    <property type="project" value="UniProtKB-SubCell"/>
</dbReference>
<proteinExistence type="inferred from homology"/>
<feature type="transmembrane region" description="Helical" evidence="7">
    <location>
        <begin position="274"/>
        <end position="298"/>
    </location>
</feature>
<protein>
    <submittedName>
        <fullName evidence="8">Putative permease</fullName>
    </submittedName>
</protein>
<evidence type="ECO:0000256" key="5">
    <source>
        <dbReference type="ARBA" id="ARBA00022989"/>
    </source>
</evidence>
<dbReference type="InterPro" id="IPR005524">
    <property type="entry name" value="DUF318"/>
</dbReference>
<evidence type="ECO:0000256" key="6">
    <source>
        <dbReference type="ARBA" id="ARBA00023136"/>
    </source>
</evidence>
<feature type="transmembrane region" description="Helical" evidence="7">
    <location>
        <begin position="150"/>
        <end position="169"/>
    </location>
</feature>
<evidence type="ECO:0000256" key="7">
    <source>
        <dbReference type="SAM" id="Phobius"/>
    </source>
</evidence>
<gene>
    <name evidence="8" type="ORF">AULFYP135_01130</name>
</gene>
<organism evidence="8">
    <name type="scientific">uncultured Anaerotruncus sp</name>
    <dbReference type="NCBI Taxonomy" id="905011"/>
    <lineage>
        <taxon>Bacteria</taxon>
        <taxon>Bacillati</taxon>
        <taxon>Bacillota</taxon>
        <taxon>Clostridia</taxon>
        <taxon>Eubacteriales</taxon>
        <taxon>Oscillospiraceae</taxon>
        <taxon>Anaerotruncus</taxon>
        <taxon>environmental samples</taxon>
    </lineage>
</organism>
<dbReference type="InterPro" id="IPR053166">
    <property type="entry name" value="UPF0718_permease"/>
</dbReference>
<evidence type="ECO:0000256" key="4">
    <source>
        <dbReference type="ARBA" id="ARBA00022692"/>
    </source>
</evidence>
<comment type="subcellular location">
    <subcellularLocation>
        <location evidence="1">Cell membrane</location>
        <topology evidence="1">Multi-pass membrane protein</topology>
    </subcellularLocation>
</comment>
<feature type="transmembrane region" description="Helical" evidence="7">
    <location>
        <begin position="215"/>
        <end position="233"/>
    </location>
</feature>
<feature type="transmembrane region" description="Helical" evidence="7">
    <location>
        <begin position="245"/>
        <end position="262"/>
    </location>
</feature>
<evidence type="ECO:0000256" key="2">
    <source>
        <dbReference type="ARBA" id="ARBA00006386"/>
    </source>
</evidence>
<evidence type="ECO:0000256" key="1">
    <source>
        <dbReference type="ARBA" id="ARBA00004651"/>
    </source>
</evidence>
<dbReference type="EMBL" id="CACRSL010000003">
    <property type="protein sequence ID" value="VYS97348.1"/>
    <property type="molecule type" value="Genomic_DNA"/>
</dbReference>
<dbReference type="PANTHER" id="PTHR42775:SF1">
    <property type="entry name" value="PERMEASE RV2963-RELATED"/>
    <property type="match status" value="1"/>
</dbReference>
<keyword evidence="5 7" id="KW-1133">Transmembrane helix</keyword>
<reference evidence="8" key="1">
    <citation type="submission" date="2019-11" db="EMBL/GenBank/DDBJ databases">
        <authorList>
            <person name="Feng L."/>
        </authorList>
    </citation>
    <scope>NUCLEOTIDE SEQUENCE</scope>
    <source>
        <strain evidence="8">AundefinedLFYP135</strain>
    </source>
</reference>
<accession>A0A6N2SXS3</accession>
<feature type="transmembrane region" description="Helical" evidence="7">
    <location>
        <begin position="108"/>
        <end position="129"/>
    </location>
</feature>
<sequence>MEIIKGIWFFVQDQILGMKWLNRVVGNLLTSLGVDLESQLGAGLQFFIYDTVKIFVLLSVLIFGISYIQSYFPPERTKKILGRFHGLGANTLSALLGTVTPFCSCSSIPLFIGFTGAGLPLGVTFSFLISSPLVDLGSLVLLTSIFGGKIAIAYVVVGLVLAVAGGSLIEKLHLEEYVEEFIRSAGPVDLEAPELTTQDRLAFAKEQVLETVKKVAPYIVVGVGIGALIHNFIPESFVQEVLGGDKWYSVPLATFIGVPMYADIFGTIPVAESLFAKGAGLGTILAFMMGVTALSLPSMIMLRKAVKPKLLAIFIGIVAVGIILIGYLFNAAAFLFV</sequence>
<dbReference type="Pfam" id="PF03773">
    <property type="entry name" value="ArsP_1"/>
    <property type="match status" value="1"/>
</dbReference>
<evidence type="ECO:0000313" key="8">
    <source>
        <dbReference type="EMBL" id="VYS97348.1"/>
    </source>
</evidence>
<keyword evidence="4 7" id="KW-0812">Transmembrane</keyword>